<dbReference type="InterPro" id="IPR013785">
    <property type="entry name" value="Aldolase_TIM"/>
</dbReference>
<dbReference type="PANTHER" id="PTHR22893:SF91">
    <property type="entry name" value="NADPH DEHYDROGENASE 2-RELATED"/>
    <property type="match status" value="1"/>
</dbReference>
<organism evidence="5 6">
    <name type="scientific">Inquilinus limosus MP06</name>
    <dbReference type="NCBI Taxonomy" id="1398085"/>
    <lineage>
        <taxon>Bacteria</taxon>
        <taxon>Pseudomonadati</taxon>
        <taxon>Pseudomonadota</taxon>
        <taxon>Alphaproteobacteria</taxon>
        <taxon>Rhodospirillales</taxon>
        <taxon>Rhodospirillaceae</taxon>
        <taxon>Inquilinus</taxon>
    </lineage>
</organism>
<dbReference type="Gene3D" id="3.20.20.70">
    <property type="entry name" value="Aldolase class I"/>
    <property type="match status" value="1"/>
</dbReference>
<dbReference type="CDD" id="cd02933">
    <property type="entry name" value="OYE_like_FMN"/>
    <property type="match status" value="1"/>
</dbReference>
<dbReference type="PANTHER" id="PTHR22893">
    <property type="entry name" value="NADH OXIDOREDUCTASE-RELATED"/>
    <property type="match status" value="1"/>
</dbReference>
<dbReference type="FunFam" id="3.20.20.70:FF:000059">
    <property type="entry name" value="N-ethylmaleimide reductase, FMN-linked"/>
    <property type="match status" value="1"/>
</dbReference>
<feature type="domain" description="NADH:flavin oxidoreductase/NADH oxidase N-terminal" evidence="4">
    <location>
        <begin position="5"/>
        <end position="339"/>
    </location>
</feature>
<dbReference type="SUPFAM" id="SSF51395">
    <property type="entry name" value="FMN-linked oxidoreductases"/>
    <property type="match status" value="1"/>
</dbReference>
<dbReference type="EMBL" id="JANX01000005">
    <property type="protein sequence ID" value="KGM35948.1"/>
    <property type="molecule type" value="Genomic_DNA"/>
</dbReference>
<evidence type="ECO:0000259" key="4">
    <source>
        <dbReference type="Pfam" id="PF00724"/>
    </source>
</evidence>
<dbReference type="GO" id="GO:0005829">
    <property type="term" value="C:cytosol"/>
    <property type="evidence" value="ECO:0007669"/>
    <property type="project" value="UniProtKB-ARBA"/>
</dbReference>
<evidence type="ECO:0000256" key="3">
    <source>
        <dbReference type="ARBA" id="ARBA00023002"/>
    </source>
</evidence>
<dbReference type="AlphaFoldDB" id="A0A0A0DDJ7"/>
<evidence type="ECO:0000256" key="1">
    <source>
        <dbReference type="ARBA" id="ARBA00001917"/>
    </source>
</evidence>
<comment type="cofactor">
    <cofactor evidence="1">
        <name>FMN</name>
        <dbReference type="ChEBI" id="CHEBI:58210"/>
    </cofactor>
</comment>
<protein>
    <recommendedName>
        <fullName evidence="4">NADH:flavin oxidoreductase/NADH oxidase N-terminal domain-containing protein</fullName>
    </recommendedName>
</protein>
<dbReference type="Pfam" id="PF00724">
    <property type="entry name" value="Oxidored_FMN"/>
    <property type="match status" value="1"/>
</dbReference>
<reference evidence="5 6" key="1">
    <citation type="submission" date="2014-01" db="EMBL/GenBank/DDBJ databases">
        <title>Genome sequence determination for a cystic fibrosis isolate, Inquilinus limosus.</title>
        <authorList>
            <person name="Pino M."/>
            <person name="Di Conza J."/>
            <person name="Gutkind G."/>
        </authorList>
    </citation>
    <scope>NUCLEOTIDE SEQUENCE [LARGE SCALE GENOMIC DNA]</scope>
    <source>
        <strain evidence="5 6">MP06</strain>
    </source>
</reference>
<evidence type="ECO:0000313" key="6">
    <source>
        <dbReference type="Proteomes" id="UP000029995"/>
    </source>
</evidence>
<dbReference type="GO" id="GO:0010181">
    <property type="term" value="F:FMN binding"/>
    <property type="evidence" value="ECO:0007669"/>
    <property type="project" value="InterPro"/>
</dbReference>
<comment type="caution">
    <text evidence="5">The sequence shown here is derived from an EMBL/GenBank/DDBJ whole genome shotgun (WGS) entry which is preliminary data.</text>
</comment>
<dbReference type="OrthoDB" id="9804454at2"/>
<proteinExistence type="inferred from homology"/>
<comment type="similarity">
    <text evidence="2">Belongs to the NADH:flavin oxidoreductase/NADH oxidase family.</text>
</comment>
<name>A0A0A0DDJ7_9PROT</name>
<keyword evidence="3" id="KW-0560">Oxidoreductase</keyword>
<sequence length="366" mass="38992">MTAPKLFTPTRIGDLDVPNRIVMAPLTRNRASRDGDVPHALNAEYYAQRATAGLLISEGTQISPEGKGYAWTPGIHSPEQVAGWRLVTDAVHKAGGRIAAQLWHVGRISHTVLQPGRAAPVGPSAIAAEHSRVYDGEGFVPTSAPRALETDELPRIVGDYAQAARNAREAGFDAVEIHAANGYLLHQFLADGTNKRTDAYGGPAANRARLLLEVAEAVAGVWTPGRVGVRLSPFSNFGDIADSDPMATFGHAIEGLSGLGIGFLHLVEGQTGGTRELPPGADIQALRRLFKGSYIANNGYDRDLAIDAVESGRADLVAFGKLFIANPDLVERLRRDAPLNTPDQTTFYGGDARGYTDYPTLAKVAA</sequence>
<evidence type="ECO:0000313" key="5">
    <source>
        <dbReference type="EMBL" id="KGM35948.1"/>
    </source>
</evidence>
<dbReference type="NCBIfam" id="NF007899">
    <property type="entry name" value="PRK10605.1"/>
    <property type="match status" value="1"/>
</dbReference>
<gene>
    <name evidence="5" type="ORF">P409_01565</name>
</gene>
<dbReference type="GO" id="GO:0016628">
    <property type="term" value="F:oxidoreductase activity, acting on the CH-CH group of donors, NAD or NADP as acceptor"/>
    <property type="evidence" value="ECO:0007669"/>
    <property type="project" value="UniProtKB-ARBA"/>
</dbReference>
<dbReference type="InterPro" id="IPR001155">
    <property type="entry name" value="OxRdtase_FMN_N"/>
</dbReference>
<dbReference type="RefSeq" id="WP_034831102.1">
    <property type="nucleotide sequence ID" value="NZ_JANX01000005.1"/>
</dbReference>
<accession>A0A0A0DDJ7</accession>
<dbReference type="InterPro" id="IPR045247">
    <property type="entry name" value="Oye-like"/>
</dbReference>
<evidence type="ECO:0000256" key="2">
    <source>
        <dbReference type="ARBA" id="ARBA00005979"/>
    </source>
</evidence>
<dbReference type="Proteomes" id="UP000029995">
    <property type="component" value="Unassembled WGS sequence"/>
</dbReference>